<evidence type="ECO:0000313" key="1">
    <source>
        <dbReference type="Ensembl" id="ENSCINP00000035515.1"/>
    </source>
</evidence>
<evidence type="ECO:0000313" key="2">
    <source>
        <dbReference type="Proteomes" id="UP000008144"/>
    </source>
</evidence>
<reference evidence="1" key="3">
    <citation type="submission" date="2025-09" db="UniProtKB">
        <authorList>
            <consortium name="Ensembl"/>
        </authorList>
    </citation>
    <scope>IDENTIFICATION</scope>
</reference>
<keyword evidence="2" id="KW-1185">Reference proteome</keyword>
<protein>
    <submittedName>
        <fullName evidence="1">Uncharacterized protein</fullName>
    </submittedName>
</protein>
<dbReference type="InParanoid" id="H2Y0T1"/>
<sequence>PHYHPVLTTIDSIYEWILTVLCDSYFAFPDFIL</sequence>
<dbReference type="AlphaFoldDB" id="H2Y0T1"/>
<dbReference type="Proteomes" id="UP000008144">
    <property type="component" value="Unassembled WGS sequence"/>
</dbReference>
<reference evidence="2" key="1">
    <citation type="journal article" date="2002" name="Science">
        <title>The draft genome of Ciona intestinalis: insights into chordate and vertebrate origins.</title>
        <authorList>
            <person name="Dehal P."/>
            <person name="Satou Y."/>
            <person name="Campbell R.K."/>
            <person name="Chapman J."/>
            <person name="Degnan B."/>
            <person name="De Tomaso A."/>
            <person name="Davidson B."/>
            <person name="Di Gregorio A."/>
            <person name="Gelpke M."/>
            <person name="Goodstein D.M."/>
            <person name="Harafuji N."/>
            <person name="Hastings K.E."/>
            <person name="Ho I."/>
            <person name="Hotta K."/>
            <person name="Huang W."/>
            <person name="Kawashima T."/>
            <person name="Lemaire P."/>
            <person name="Martinez D."/>
            <person name="Meinertzhagen I.A."/>
            <person name="Necula S."/>
            <person name="Nonaka M."/>
            <person name="Putnam N."/>
            <person name="Rash S."/>
            <person name="Saiga H."/>
            <person name="Satake M."/>
            <person name="Terry A."/>
            <person name="Yamada L."/>
            <person name="Wang H.G."/>
            <person name="Awazu S."/>
            <person name="Azumi K."/>
            <person name="Boore J."/>
            <person name="Branno M."/>
            <person name="Chin-Bow S."/>
            <person name="DeSantis R."/>
            <person name="Doyle S."/>
            <person name="Francino P."/>
            <person name="Keys D.N."/>
            <person name="Haga S."/>
            <person name="Hayashi H."/>
            <person name="Hino K."/>
            <person name="Imai K.S."/>
            <person name="Inaba K."/>
            <person name="Kano S."/>
            <person name="Kobayashi K."/>
            <person name="Kobayashi M."/>
            <person name="Lee B.I."/>
            <person name="Makabe K.W."/>
            <person name="Manohar C."/>
            <person name="Matassi G."/>
            <person name="Medina M."/>
            <person name="Mochizuki Y."/>
            <person name="Mount S."/>
            <person name="Morishita T."/>
            <person name="Miura S."/>
            <person name="Nakayama A."/>
            <person name="Nishizaka S."/>
            <person name="Nomoto H."/>
            <person name="Ohta F."/>
            <person name="Oishi K."/>
            <person name="Rigoutsos I."/>
            <person name="Sano M."/>
            <person name="Sasaki A."/>
            <person name="Sasakura Y."/>
            <person name="Shoguchi E."/>
            <person name="Shin-i T."/>
            <person name="Spagnuolo A."/>
            <person name="Stainier D."/>
            <person name="Suzuki M.M."/>
            <person name="Tassy O."/>
            <person name="Takatori N."/>
            <person name="Tokuoka M."/>
            <person name="Yagi K."/>
            <person name="Yoshizaki F."/>
            <person name="Wada S."/>
            <person name="Zhang C."/>
            <person name="Hyatt P.D."/>
            <person name="Larimer F."/>
            <person name="Detter C."/>
            <person name="Doggett N."/>
            <person name="Glavina T."/>
            <person name="Hawkins T."/>
            <person name="Richardson P."/>
            <person name="Lucas S."/>
            <person name="Kohara Y."/>
            <person name="Levine M."/>
            <person name="Satoh N."/>
            <person name="Rokhsar D.S."/>
        </authorList>
    </citation>
    <scope>NUCLEOTIDE SEQUENCE [LARGE SCALE GENOMIC DNA]</scope>
</reference>
<dbReference type="HOGENOM" id="CLU_3386974_0_0_1"/>
<name>H2Y0T1_CIOIN</name>
<accession>H2Y0T1</accession>
<dbReference type="Ensembl" id="ENSCINT00000030894.1">
    <property type="protein sequence ID" value="ENSCINP00000035515.1"/>
    <property type="gene ID" value="ENSCING00000024926.1"/>
</dbReference>
<reference evidence="1" key="2">
    <citation type="submission" date="2025-08" db="UniProtKB">
        <authorList>
            <consortium name="Ensembl"/>
        </authorList>
    </citation>
    <scope>IDENTIFICATION</scope>
</reference>
<organism evidence="1 2">
    <name type="scientific">Ciona intestinalis</name>
    <name type="common">Transparent sea squirt</name>
    <name type="synonym">Ascidia intestinalis</name>
    <dbReference type="NCBI Taxonomy" id="7719"/>
    <lineage>
        <taxon>Eukaryota</taxon>
        <taxon>Metazoa</taxon>
        <taxon>Chordata</taxon>
        <taxon>Tunicata</taxon>
        <taxon>Ascidiacea</taxon>
        <taxon>Phlebobranchia</taxon>
        <taxon>Cionidae</taxon>
        <taxon>Ciona</taxon>
    </lineage>
</organism>
<proteinExistence type="predicted"/>